<keyword evidence="3" id="KW-1185">Reference proteome</keyword>
<evidence type="ECO:0000313" key="3">
    <source>
        <dbReference type="Proteomes" id="UP000480151"/>
    </source>
</evidence>
<gene>
    <name evidence="2" type="ORF">G5B47_13325</name>
</gene>
<dbReference type="InterPro" id="IPR016181">
    <property type="entry name" value="Acyl_CoA_acyltransferase"/>
</dbReference>
<dbReference type="PROSITE" id="PS51186">
    <property type="entry name" value="GNAT"/>
    <property type="match status" value="1"/>
</dbReference>
<evidence type="ECO:0000259" key="1">
    <source>
        <dbReference type="PROSITE" id="PS51186"/>
    </source>
</evidence>
<organism evidence="2 3">
    <name type="scientific">Paenibacillus apii</name>
    <dbReference type="NCBI Taxonomy" id="1850370"/>
    <lineage>
        <taxon>Bacteria</taxon>
        <taxon>Bacillati</taxon>
        <taxon>Bacillota</taxon>
        <taxon>Bacilli</taxon>
        <taxon>Bacillales</taxon>
        <taxon>Paenibacillaceae</taxon>
        <taxon>Paenibacillus</taxon>
    </lineage>
</organism>
<dbReference type="RefSeq" id="WP_165098798.1">
    <property type="nucleotide sequence ID" value="NZ_JAAKGU010000005.1"/>
</dbReference>
<sequence>MLIKDMDTRAKKKVTNLSGPLMVSRGKVHRLEELPGCCAEDEDGNLLSAIFYHVRNGECEIVSLESRTMNIGAGTRLIEAVIARARAEGWARVWLITSNDNTKAVRFYQKRGFDLKAVHRDAITEARKLKPSIPLIGNDGIPIRHELELEYLL</sequence>
<proteinExistence type="predicted"/>
<feature type="domain" description="N-acetyltransferase" evidence="1">
    <location>
        <begin position="1"/>
        <end position="131"/>
    </location>
</feature>
<comment type="caution">
    <text evidence="2">The sequence shown here is derived from an EMBL/GenBank/DDBJ whole genome shotgun (WGS) entry which is preliminary data.</text>
</comment>
<dbReference type="Pfam" id="PF00583">
    <property type="entry name" value="Acetyltransf_1"/>
    <property type="match status" value="1"/>
</dbReference>
<reference evidence="2 3" key="1">
    <citation type="submission" date="2020-02" db="EMBL/GenBank/DDBJ databases">
        <authorList>
            <person name="Gao J."/>
            <person name="Sun J."/>
        </authorList>
    </citation>
    <scope>NUCLEOTIDE SEQUENCE [LARGE SCALE GENOMIC DNA]</scope>
    <source>
        <strain evidence="2 3">7124</strain>
    </source>
</reference>
<protein>
    <submittedName>
        <fullName evidence="2">GNAT family N-acetyltransferase</fullName>
    </submittedName>
</protein>
<name>A0A6M1PLR6_9BACL</name>
<accession>A0A6M1PLR6</accession>
<dbReference type="AlphaFoldDB" id="A0A6M1PLR6"/>
<evidence type="ECO:0000313" key="2">
    <source>
        <dbReference type="EMBL" id="NGM83398.1"/>
    </source>
</evidence>
<dbReference type="EMBL" id="JAAKGU010000005">
    <property type="protein sequence ID" value="NGM83398.1"/>
    <property type="molecule type" value="Genomic_DNA"/>
</dbReference>
<dbReference type="GO" id="GO:0016747">
    <property type="term" value="F:acyltransferase activity, transferring groups other than amino-acyl groups"/>
    <property type="evidence" value="ECO:0007669"/>
    <property type="project" value="InterPro"/>
</dbReference>
<dbReference type="InterPro" id="IPR000182">
    <property type="entry name" value="GNAT_dom"/>
</dbReference>
<keyword evidence="2" id="KW-0808">Transferase</keyword>
<dbReference type="SUPFAM" id="SSF55729">
    <property type="entry name" value="Acyl-CoA N-acyltransferases (Nat)"/>
    <property type="match status" value="1"/>
</dbReference>
<dbReference type="Proteomes" id="UP000480151">
    <property type="component" value="Unassembled WGS sequence"/>
</dbReference>
<dbReference type="Gene3D" id="3.40.630.30">
    <property type="match status" value="1"/>
</dbReference>